<proteinExistence type="predicted"/>
<feature type="transmembrane region" description="Helical" evidence="2">
    <location>
        <begin position="186"/>
        <end position="211"/>
    </location>
</feature>
<sequence>MYNRGRSPPYPPDYEDELPGSRATPTQYRDVSPEVSTIDTTTSPQPHLTPTGRVSRDSSSDAAKAHVEVTVQDAQMKRRLSVWQRLRYWANRNWVYELAACCISVTTLGGVVILLCTRQNKPLPDWPTLITLNSLIAVLTTIMKGCMIFAVAEGISQLKWSWFLRPRPLADLSTYDSASRGPWGSLLFLFSGKVDGIATVGAIITIVALAVDPFAQQVFLFESCMQEQNDTMAMIPRVQVFAPVMAGDRLGTGSNQLEIFSGMLRATYSAMIEPAVHIPARLDPSCPSGNCTWNATDGYYQTLIMSHACMDVTPFIVNSTTNQSDVNTWKYDLPSANEYTRASVNMSIDYSTTLHLQTSSGGDSSRRTPAIFRTDEYTTFAFGALFWKQVAKRNPIEDARIVTPMAVTCKMWPTLKTYNARVVSGDLEETEVATRDVSSWEILDRYLVDGVWHNCTGTRNATTENTIGLRNGRLPLSSSDRAVLQNGLADLNVTYLPPRCTVQIGPMVASQYSVFLQNMFNTRIAGRADTPQQGTLGSLRSQNSTVGNQMHLAALLNEGNADLASMTRYMQAMAGALGAFMRTSANISEPANARATGTAQVVRTCARVRWGWLALPVGLTVATVAFVVAVIAQTSSSRKNSEWPGLLKSSPLGLLLYGPKDEGFLEYSGPKDLVVMEAAAEEIKTTLERKFR</sequence>
<dbReference type="AlphaFoldDB" id="A0A2K1QW41"/>
<dbReference type="OrthoDB" id="5376804at2759"/>
<dbReference type="Proteomes" id="UP000243797">
    <property type="component" value="Unassembled WGS sequence"/>
</dbReference>
<keyword evidence="2" id="KW-1133">Transmembrane helix</keyword>
<keyword evidence="2" id="KW-0472">Membrane</keyword>
<dbReference type="STRING" id="2082308.A0A2K1QW41"/>
<protein>
    <submittedName>
        <fullName evidence="3">Uncharacterized protein</fullName>
    </submittedName>
</protein>
<keyword evidence="4" id="KW-1185">Reference proteome</keyword>
<dbReference type="PANTHER" id="PTHR35394:SF5">
    <property type="entry name" value="DUF3176 DOMAIN-CONTAINING PROTEIN"/>
    <property type="match status" value="1"/>
</dbReference>
<feature type="region of interest" description="Disordered" evidence="1">
    <location>
        <begin position="1"/>
        <end position="62"/>
    </location>
</feature>
<comment type="caution">
    <text evidence="3">The sequence shown here is derived from an EMBL/GenBank/DDBJ whole genome shotgun (WGS) entry which is preliminary data.</text>
</comment>
<evidence type="ECO:0000313" key="3">
    <source>
        <dbReference type="EMBL" id="PNS19285.1"/>
    </source>
</evidence>
<dbReference type="Pfam" id="PF11374">
    <property type="entry name" value="DUF3176"/>
    <property type="match status" value="1"/>
</dbReference>
<feature type="transmembrane region" description="Helical" evidence="2">
    <location>
        <begin position="94"/>
        <end position="115"/>
    </location>
</feature>
<evidence type="ECO:0000256" key="1">
    <source>
        <dbReference type="SAM" id="MobiDB-lite"/>
    </source>
</evidence>
<dbReference type="InParanoid" id="A0A2K1QW41"/>
<feature type="transmembrane region" description="Helical" evidence="2">
    <location>
        <begin position="135"/>
        <end position="155"/>
    </location>
</feature>
<feature type="transmembrane region" description="Helical" evidence="2">
    <location>
        <begin position="610"/>
        <end position="632"/>
    </location>
</feature>
<feature type="compositionally biased region" description="Polar residues" evidence="1">
    <location>
        <begin position="23"/>
        <end position="48"/>
    </location>
</feature>
<name>A0A2K1QW41_9PEZI</name>
<keyword evidence="2" id="KW-0812">Transmembrane</keyword>
<dbReference type="InterPro" id="IPR021514">
    <property type="entry name" value="DUF3176"/>
</dbReference>
<accession>A0A2K1QW41</accession>
<dbReference type="PANTHER" id="PTHR35394">
    <property type="entry name" value="DUF3176 DOMAIN-CONTAINING PROTEIN"/>
    <property type="match status" value="1"/>
</dbReference>
<reference evidence="3 4" key="1">
    <citation type="submission" date="2017-06" db="EMBL/GenBank/DDBJ databases">
        <title>Draft genome sequence of a variant of Elsinoe murrayae.</title>
        <authorList>
            <person name="Cheng Q."/>
        </authorList>
    </citation>
    <scope>NUCLEOTIDE SEQUENCE [LARGE SCALE GENOMIC DNA]</scope>
    <source>
        <strain evidence="3 4">CQ-2017a</strain>
    </source>
</reference>
<evidence type="ECO:0000256" key="2">
    <source>
        <dbReference type="SAM" id="Phobius"/>
    </source>
</evidence>
<dbReference type="EMBL" id="NKHZ01000032">
    <property type="protein sequence ID" value="PNS19285.1"/>
    <property type="molecule type" value="Genomic_DNA"/>
</dbReference>
<gene>
    <name evidence="3" type="ORF">CAC42_2462</name>
</gene>
<organism evidence="3 4">
    <name type="scientific">Sphaceloma murrayae</name>
    <dbReference type="NCBI Taxonomy" id="2082308"/>
    <lineage>
        <taxon>Eukaryota</taxon>
        <taxon>Fungi</taxon>
        <taxon>Dikarya</taxon>
        <taxon>Ascomycota</taxon>
        <taxon>Pezizomycotina</taxon>
        <taxon>Dothideomycetes</taxon>
        <taxon>Dothideomycetidae</taxon>
        <taxon>Myriangiales</taxon>
        <taxon>Elsinoaceae</taxon>
        <taxon>Sphaceloma</taxon>
    </lineage>
</organism>
<evidence type="ECO:0000313" key="4">
    <source>
        <dbReference type="Proteomes" id="UP000243797"/>
    </source>
</evidence>